<dbReference type="InParanoid" id="G4N1J8"/>
<evidence type="ECO:0008006" key="4">
    <source>
        <dbReference type="Google" id="ProtNLM"/>
    </source>
</evidence>
<dbReference type="EMBL" id="CM001233">
    <property type="protein sequence ID" value="EHA53265.1"/>
    <property type="molecule type" value="Genomic_DNA"/>
</dbReference>
<evidence type="ECO:0000313" key="3">
    <source>
        <dbReference type="Proteomes" id="UP000009058"/>
    </source>
</evidence>
<dbReference type="GeneID" id="2683763"/>
<gene>
    <name evidence="2" type="ORF">MGG_07836</name>
</gene>
<sequence length="151" mass="16531">MDPITISTAVITFAGAVVSIGKGIRKLKSLARTDADFCDLLNELEMLHVFAQQASHTVDGLGRSSDVLASSAQALERIRWDLCKTAAELDVLATDLALASSGRVDKQGQARIPKLKWQQNKKTVAELRVQCRRSRDNMALLLNMLQPSLLT</sequence>
<name>G4N1J8_PYRO7</name>
<dbReference type="Proteomes" id="UP000009058">
    <property type="component" value="Chromosome 3"/>
</dbReference>
<protein>
    <recommendedName>
        <fullName evidence="4">Fungal N-terminal domain-containing protein</fullName>
    </recommendedName>
</protein>
<dbReference type="HOGENOM" id="CLU_1731859_0_0_1"/>
<keyword evidence="1" id="KW-1133">Transmembrane helix</keyword>
<dbReference type="VEuPathDB" id="FungiDB:MGG_07836"/>
<dbReference type="SMR" id="G4N1J8"/>
<organism evidence="2 3">
    <name type="scientific">Pyricularia oryzae (strain 70-15 / ATCC MYA-4617 / FGSC 8958)</name>
    <name type="common">Rice blast fungus</name>
    <name type="synonym">Magnaporthe oryzae</name>
    <dbReference type="NCBI Taxonomy" id="242507"/>
    <lineage>
        <taxon>Eukaryota</taxon>
        <taxon>Fungi</taxon>
        <taxon>Dikarya</taxon>
        <taxon>Ascomycota</taxon>
        <taxon>Pezizomycotina</taxon>
        <taxon>Sordariomycetes</taxon>
        <taxon>Sordariomycetidae</taxon>
        <taxon>Magnaporthales</taxon>
        <taxon>Pyriculariaceae</taxon>
        <taxon>Pyricularia</taxon>
    </lineage>
</organism>
<dbReference type="OrthoDB" id="7464126at2759"/>
<keyword evidence="1" id="KW-0812">Transmembrane</keyword>
<keyword evidence="1" id="KW-0472">Membrane</keyword>
<reference key="2">
    <citation type="submission" date="2011-05" db="EMBL/GenBank/DDBJ databases">
        <title>The Genome Sequence of Magnaporthe oryzae 70-15.</title>
        <authorList>
            <consortium name="The Broad Institute Genome Sequencing Platform"/>
            <person name="Ma L.-J."/>
            <person name="Dead R."/>
            <person name="Young S.K."/>
            <person name="Zeng Q."/>
            <person name="Gargeya S."/>
            <person name="Fitzgerald M."/>
            <person name="Haas B."/>
            <person name="Abouelleil A."/>
            <person name="Alvarado L."/>
            <person name="Arachchi H.M."/>
            <person name="Berlin A."/>
            <person name="Brown A."/>
            <person name="Chapman S.B."/>
            <person name="Chen Z."/>
            <person name="Dunbar C."/>
            <person name="Freedman E."/>
            <person name="Gearin G."/>
            <person name="Gellesch M."/>
            <person name="Goldberg J."/>
            <person name="Griggs A."/>
            <person name="Gujja S."/>
            <person name="Heiman D."/>
            <person name="Howarth C."/>
            <person name="Larson L."/>
            <person name="Lui A."/>
            <person name="MacDonald P.J.P."/>
            <person name="Mehta T."/>
            <person name="Montmayeur A."/>
            <person name="Murphy C."/>
            <person name="Neiman D."/>
            <person name="Pearson M."/>
            <person name="Priest M."/>
            <person name="Roberts A."/>
            <person name="Saif S."/>
            <person name="Shea T."/>
            <person name="Shenoy N."/>
            <person name="Sisk P."/>
            <person name="Stolte C."/>
            <person name="Sykes S."/>
            <person name="Yandava C."/>
            <person name="Wortman J."/>
            <person name="Nusbaum C."/>
            <person name="Birren B."/>
        </authorList>
    </citation>
    <scope>NUCLEOTIDE SEQUENCE</scope>
    <source>
        <strain>70-15</strain>
    </source>
</reference>
<reference evidence="2 3" key="1">
    <citation type="journal article" date="2005" name="Nature">
        <title>The genome sequence of the rice blast fungus Magnaporthe grisea.</title>
        <authorList>
            <person name="Dean R.A."/>
            <person name="Talbot N.J."/>
            <person name="Ebbole D.J."/>
            <person name="Farman M.L."/>
            <person name="Mitchell T.K."/>
            <person name="Orbach M.J."/>
            <person name="Thon M."/>
            <person name="Kulkarni R."/>
            <person name="Xu J.R."/>
            <person name="Pan H."/>
            <person name="Read N.D."/>
            <person name="Lee Y.H."/>
            <person name="Carbone I."/>
            <person name="Brown D."/>
            <person name="Oh Y.Y."/>
            <person name="Donofrio N."/>
            <person name="Jeong J.S."/>
            <person name="Soanes D.M."/>
            <person name="Djonovic S."/>
            <person name="Kolomiets E."/>
            <person name="Rehmeyer C."/>
            <person name="Li W."/>
            <person name="Harding M."/>
            <person name="Kim S."/>
            <person name="Lebrun M.H."/>
            <person name="Bohnert H."/>
            <person name="Coughlan S."/>
            <person name="Butler J."/>
            <person name="Calvo S."/>
            <person name="Ma L.J."/>
            <person name="Nicol R."/>
            <person name="Purcell S."/>
            <person name="Nusbaum C."/>
            <person name="Galagan J.E."/>
            <person name="Birren B.W."/>
        </authorList>
    </citation>
    <scope>NUCLEOTIDE SEQUENCE [LARGE SCALE GENOMIC DNA]</scope>
    <source>
        <strain evidence="3">70-15 / ATCC MYA-4617 / FGSC 8958</strain>
    </source>
</reference>
<dbReference type="KEGG" id="mgr:MGG_07836"/>
<feature type="transmembrane region" description="Helical" evidence="1">
    <location>
        <begin position="6"/>
        <end position="24"/>
    </location>
</feature>
<keyword evidence="3" id="KW-1185">Reference proteome</keyword>
<evidence type="ECO:0000256" key="1">
    <source>
        <dbReference type="SAM" id="Phobius"/>
    </source>
</evidence>
<evidence type="ECO:0000313" key="2">
    <source>
        <dbReference type="EMBL" id="EHA53265.1"/>
    </source>
</evidence>
<dbReference type="AlphaFoldDB" id="G4N1J8"/>
<proteinExistence type="predicted"/>
<dbReference type="RefSeq" id="XP_003713072.1">
    <property type="nucleotide sequence ID" value="XM_003713024.1"/>
</dbReference>
<accession>G4N1J8</accession>